<dbReference type="InterPro" id="IPR009057">
    <property type="entry name" value="Homeodomain-like_sf"/>
</dbReference>
<reference evidence="3" key="1">
    <citation type="submission" date="2021-07" db="EMBL/GenBank/DDBJ databases">
        <authorList>
            <person name="Durling M."/>
        </authorList>
    </citation>
    <scope>NUCLEOTIDE SEQUENCE</scope>
</reference>
<feature type="region of interest" description="Disordered" evidence="1">
    <location>
        <begin position="755"/>
        <end position="787"/>
    </location>
</feature>
<dbReference type="InterPro" id="IPR021842">
    <property type="entry name" value="DUF3435"/>
</dbReference>
<gene>
    <name evidence="3" type="ORF">HYALB_00010032</name>
</gene>
<sequence>MPIELKQSMKAIPILRRLSGRGSSQLSTYLPSSSTSMTDQAQRWVFLAGFFQRFTFYFCRRAVNNALTDGNVPDSRRDQLMGHNGPTSKVFNANYRSKILTTDSGNIFRNEAPREERAKMLCMRNQRDPMAPTKPLPADMERIYDNNEEIQALLSLRHATKELSGAEKADIRRKLSRRKESLKKKETRRLREAFIQERSANWIHSQLHQEEATVSTEEVTTSQETNPHVIQRAYLVDCLYSQSASEGDPLFLALNALILHCTGDRSLRSAQRTGNGTFQPGDDKLLASSTNNSSLPLTWKQIQLYFPSRSESSLCNRKLNEGKGLKRCSFKCCKFEKRGCKRYTTQEDLHLLKSRRNSNKRWEDIALDMVNRNRAAIQNRYYSLVKYGMTIETLEREIYDSQNPNSHGPQDESHISDIPTNPNSQKEPRGIRLKSQTGTTMVTSELSLHETEFDNTNCFNPYSTDLFLFTANTAIDGVNCHITDESGPELDNSATPFSQGARLNTLNFPSLHSTTPTAMQHSGFSDEFTADTAIDRLEFDSSPESLSYSNTTSIMDTQEMRINTPPATDLAQFEFYSSQEPGPADSSMVNYELFQENTVCLSKLVVNNYQGCNVKLTDGSKSLPSPDVRVYSSQEPFLVAAGGFRCTLCAKDESASQYDVQKIWESKTRLLRHQMQEFHTPYRQWIRGLRNNQPEGVCEFKCPYPDCPKGEEYLFGSIHDLIAHVKSAAKSPKLHKSIIHNLAIRAEGWSEPDFFTSKMPDEQKKREAAIRHPKNQSRSRNFLLTEA</sequence>
<dbReference type="Proteomes" id="UP000701801">
    <property type="component" value="Unassembled WGS sequence"/>
</dbReference>
<organism evidence="3 4">
    <name type="scientific">Hymenoscyphus albidus</name>
    <dbReference type="NCBI Taxonomy" id="595503"/>
    <lineage>
        <taxon>Eukaryota</taxon>
        <taxon>Fungi</taxon>
        <taxon>Dikarya</taxon>
        <taxon>Ascomycota</taxon>
        <taxon>Pezizomycotina</taxon>
        <taxon>Leotiomycetes</taxon>
        <taxon>Helotiales</taxon>
        <taxon>Helotiaceae</taxon>
        <taxon>Hymenoscyphus</taxon>
    </lineage>
</organism>
<dbReference type="CDD" id="cd00167">
    <property type="entry name" value="SANT"/>
    <property type="match status" value="1"/>
</dbReference>
<proteinExistence type="predicted"/>
<evidence type="ECO:0000259" key="2">
    <source>
        <dbReference type="SMART" id="SM00717"/>
    </source>
</evidence>
<dbReference type="SUPFAM" id="SSF46689">
    <property type="entry name" value="Homeodomain-like"/>
    <property type="match status" value="1"/>
</dbReference>
<feature type="compositionally biased region" description="Basic and acidic residues" evidence="1">
    <location>
        <begin position="759"/>
        <end position="770"/>
    </location>
</feature>
<evidence type="ECO:0000313" key="4">
    <source>
        <dbReference type="Proteomes" id="UP000701801"/>
    </source>
</evidence>
<dbReference type="EMBL" id="CAJVRM010000163">
    <property type="protein sequence ID" value="CAG8976162.1"/>
    <property type="molecule type" value="Genomic_DNA"/>
</dbReference>
<feature type="region of interest" description="Disordered" evidence="1">
    <location>
        <begin position="400"/>
        <end position="438"/>
    </location>
</feature>
<evidence type="ECO:0000313" key="3">
    <source>
        <dbReference type="EMBL" id="CAG8976162.1"/>
    </source>
</evidence>
<dbReference type="InterPro" id="IPR001005">
    <property type="entry name" value="SANT/Myb"/>
</dbReference>
<evidence type="ECO:0000256" key="1">
    <source>
        <dbReference type="SAM" id="MobiDB-lite"/>
    </source>
</evidence>
<dbReference type="PANTHER" id="PTHR37535">
    <property type="entry name" value="FLUG DOMAIN PROTEIN"/>
    <property type="match status" value="1"/>
</dbReference>
<feature type="compositionally biased region" description="Polar residues" evidence="1">
    <location>
        <begin position="778"/>
        <end position="787"/>
    </location>
</feature>
<dbReference type="Pfam" id="PF11917">
    <property type="entry name" value="DUF3435"/>
    <property type="match status" value="1"/>
</dbReference>
<accession>A0A9N9LPD2</accession>
<dbReference type="SMART" id="SM00717">
    <property type="entry name" value="SANT"/>
    <property type="match status" value="1"/>
</dbReference>
<protein>
    <recommendedName>
        <fullName evidence="2">Myb-like domain-containing protein</fullName>
    </recommendedName>
</protein>
<keyword evidence="4" id="KW-1185">Reference proteome</keyword>
<feature type="domain" description="Myb-like" evidence="2">
    <location>
        <begin position="339"/>
        <end position="387"/>
    </location>
</feature>
<dbReference type="PANTHER" id="PTHR37535:SF4">
    <property type="entry name" value="FLUG DOMAIN-CONTAINING PROTEIN"/>
    <property type="match status" value="1"/>
</dbReference>
<dbReference type="AlphaFoldDB" id="A0A9N9LPD2"/>
<name>A0A9N9LPD2_9HELO</name>
<comment type="caution">
    <text evidence="3">The sequence shown here is derived from an EMBL/GenBank/DDBJ whole genome shotgun (WGS) entry which is preliminary data.</text>
</comment>